<dbReference type="RefSeq" id="WP_091179766.1">
    <property type="nucleotide sequence ID" value="NZ_FOFA01000004.1"/>
</dbReference>
<gene>
    <name evidence="2" type="ORF">SAMN05421756_1043</name>
</gene>
<dbReference type="GO" id="GO:0071949">
    <property type="term" value="F:FAD binding"/>
    <property type="evidence" value="ECO:0007669"/>
    <property type="project" value="InterPro"/>
</dbReference>
<dbReference type="STRING" id="1036181.SAMN05421756_1043"/>
<feature type="domain" description="FAD-binding" evidence="1">
    <location>
        <begin position="4"/>
        <end position="307"/>
    </location>
</feature>
<dbReference type="AlphaFoldDB" id="A0A1H9GTX4"/>
<dbReference type="PRINTS" id="PR00420">
    <property type="entry name" value="RNGMNOXGNASE"/>
</dbReference>
<dbReference type="Gene3D" id="3.50.50.60">
    <property type="entry name" value="FAD/NAD(P)-binding domain"/>
    <property type="match status" value="1"/>
</dbReference>
<organism evidence="2 3">
    <name type="scientific">Microlunatus flavus</name>
    <dbReference type="NCBI Taxonomy" id="1036181"/>
    <lineage>
        <taxon>Bacteria</taxon>
        <taxon>Bacillati</taxon>
        <taxon>Actinomycetota</taxon>
        <taxon>Actinomycetes</taxon>
        <taxon>Propionibacteriales</taxon>
        <taxon>Propionibacteriaceae</taxon>
        <taxon>Microlunatus</taxon>
    </lineage>
</organism>
<accession>A0A1H9GTX4</accession>
<evidence type="ECO:0000313" key="3">
    <source>
        <dbReference type="Proteomes" id="UP000198504"/>
    </source>
</evidence>
<dbReference type="Pfam" id="PF01494">
    <property type="entry name" value="FAD_binding_3"/>
    <property type="match status" value="1"/>
</dbReference>
<protein>
    <submittedName>
        <fullName evidence="2">2-polyprenyl-6-methoxyphenol hydroxylase</fullName>
    </submittedName>
</protein>
<dbReference type="Proteomes" id="UP000198504">
    <property type="component" value="Unassembled WGS sequence"/>
</dbReference>
<dbReference type="InterPro" id="IPR036188">
    <property type="entry name" value="FAD/NAD-bd_sf"/>
</dbReference>
<dbReference type="PANTHER" id="PTHR46865:SF2">
    <property type="entry name" value="MONOOXYGENASE"/>
    <property type="match status" value="1"/>
</dbReference>
<keyword evidence="3" id="KW-1185">Reference proteome</keyword>
<dbReference type="InterPro" id="IPR051704">
    <property type="entry name" value="FAD_aromatic-hydroxylase"/>
</dbReference>
<evidence type="ECO:0000259" key="1">
    <source>
        <dbReference type="Pfam" id="PF01494"/>
    </source>
</evidence>
<dbReference type="OrthoDB" id="3212532at2"/>
<dbReference type="Gene3D" id="3.30.9.10">
    <property type="entry name" value="D-Amino Acid Oxidase, subunit A, domain 2"/>
    <property type="match status" value="1"/>
</dbReference>
<evidence type="ECO:0000313" key="2">
    <source>
        <dbReference type="EMBL" id="SEQ53576.1"/>
    </source>
</evidence>
<dbReference type="InterPro" id="IPR002938">
    <property type="entry name" value="FAD-bd"/>
</dbReference>
<name>A0A1H9GTX4_9ACTN</name>
<dbReference type="EMBL" id="FOFA01000004">
    <property type="protein sequence ID" value="SEQ53576.1"/>
    <property type="molecule type" value="Genomic_DNA"/>
</dbReference>
<dbReference type="SUPFAM" id="SSF51905">
    <property type="entry name" value="FAD/NAD(P)-binding domain"/>
    <property type="match status" value="1"/>
</dbReference>
<dbReference type="PANTHER" id="PTHR46865">
    <property type="entry name" value="OXIDOREDUCTASE-RELATED"/>
    <property type="match status" value="1"/>
</dbReference>
<reference evidence="3" key="1">
    <citation type="submission" date="2016-10" db="EMBL/GenBank/DDBJ databases">
        <authorList>
            <person name="Varghese N."/>
            <person name="Submissions S."/>
        </authorList>
    </citation>
    <scope>NUCLEOTIDE SEQUENCE [LARGE SCALE GENOMIC DNA]</scope>
    <source>
        <strain evidence="3">CGMCC 4.6856</strain>
    </source>
</reference>
<proteinExistence type="predicted"/>
<sequence>MQNTRVLVSGASIAGPTLAHWLARYGFDVTVVEKAPGVRPGGQAVDFKGAVHRAVLGRTGILDAVRAAAVPSPDGVVVDARGRTVATVPGAFGGGEINVPRGEVARVLHELTAGRCTYVFGDSIAGLDQATDGVHVTFEHRAPATYDVVVGADGIHSNVRRLAFGPEEQFVTHLGYAYALADLPVDGADEVAYSEPGRTVLLGSGKAPAFFVYATADRPAPRDDVDAQKAELSAAFAGAGWRVPELLAQLPAAEDFYLDSIARVTTDRWSEGRVVLLGDAAYGNTLGGYGTGLALVGAYVLAGELALTGGDHRVAFARYRERFAAYASVSEKVNAGRILAPRTRLGLRVRNLGFSTAALAAPLLALLERPAANLDLPDYEALLATPTSV</sequence>